<dbReference type="GO" id="GO:0015031">
    <property type="term" value="P:protein transport"/>
    <property type="evidence" value="ECO:0007669"/>
    <property type="project" value="InterPro"/>
</dbReference>
<dbReference type="EMBL" id="JABSTV010001249">
    <property type="protein sequence ID" value="KAH7961021.1"/>
    <property type="molecule type" value="Genomic_DNA"/>
</dbReference>
<protein>
    <submittedName>
        <fullName evidence="8">Uncharacterized protein</fullName>
    </submittedName>
</protein>
<accession>A0A9D4SZF8</accession>
<dbReference type="InterPro" id="IPR018469">
    <property type="entry name" value="Dual_oxidase_maturation_fac"/>
</dbReference>
<comment type="similarity">
    <text evidence="2">Belongs to the DUOXA family.</text>
</comment>
<proteinExistence type="inferred from homology"/>
<comment type="caution">
    <text evidence="8">The sequence shown here is derived from an EMBL/GenBank/DDBJ whole genome shotgun (WGS) entry which is preliminary data.</text>
</comment>
<reference evidence="8" key="2">
    <citation type="submission" date="2021-09" db="EMBL/GenBank/DDBJ databases">
        <authorList>
            <person name="Jia N."/>
            <person name="Wang J."/>
            <person name="Shi W."/>
            <person name="Du L."/>
            <person name="Sun Y."/>
            <person name="Zhan W."/>
            <person name="Jiang J."/>
            <person name="Wang Q."/>
            <person name="Zhang B."/>
            <person name="Ji P."/>
            <person name="Sakyi L.B."/>
            <person name="Cui X."/>
            <person name="Yuan T."/>
            <person name="Jiang B."/>
            <person name="Yang W."/>
            <person name="Lam T.T.-Y."/>
            <person name="Chang Q."/>
            <person name="Ding S."/>
            <person name="Wang X."/>
            <person name="Zhu J."/>
            <person name="Ruan X."/>
            <person name="Zhao L."/>
            <person name="Wei J."/>
            <person name="Que T."/>
            <person name="Du C."/>
            <person name="Cheng J."/>
            <person name="Dai P."/>
            <person name="Han X."/>
            <person name="Huang E."/>
            <person name="Gao Y."/>
            <person name="Liu J."/>
            <person name="Shao H."/>
            <person name="Ye R."/>
            <person name="Li L."/>
            <person name="Wei W."/>
            <person name="Wang X."/>
            <person name="Wang C."/>
            <person name="Huo Q."/>
            <person name="Li W."/>
            <person name="Guo W."/>
            <person name="Chen H."/>
            <person name="Chen S."/>
            <person name="Zhou L."/>
            <person name="Zhou L."/>
            <person name="Ni X."/>
            <person name="Tian J."/>
            <person name="Zhou Y."/>
            <person name="Sheng Y."/>
            <person name="Liu T."/>
            <person name="Pan Y."/>
            <person name="Xia L."/>
            <person name="Li J."/>
            <person name="Zhao F."/>
            <person name="Cao W."/>
        </authorList>
    </citation>
    <scope>NUCLEOTIDE SEQUENCE</scope>
    <source>
        <strain evidence="8">Rsan-2018</strain>
        <tissue evidence="8">Larvae</tissue>
    </source>
</reference>
<gene>
    <name evidence="8" type="ORF">HPB52_000780</name>
</gene>
<evidence type="ECO:0000256" key="1">
    <source>
        <dbReference type="ARBA" id="ARBA00004141"/>
    </source>
</evidence>
<evidence type="ECO:0000313" key="8">
    <source>
        <dbReference type="EMBL" id="KAH7961021.1"/>
    </source>
</evidence>
<dbReference type="VEuPathDB" id="VectorBase:RSAN_033871"/>
<dbReference type="Proteomes" id="UP000821837">
    <property type="component" value="Chromosome 3"/>
</dbReference>
<evidence type="ECO:0000313" key="9">
    <source>
        <dbReference type="Proteomes" id="UP000821837"/>
    </source>
</evidence>
<dbReference type="PANTHER" id="PTHR31158">
    <property type="entry name" value="DUAL OXIDASE 2"/>
    <property type="match status" value="1"/>
</dbReference>
<sequence>MLTTTGWFDAFRENGGPTLYTSDNRTSVSADRAEVLVYLAFFTLLAAFLAIVPGIRKERVITVVTVVFSLLVGASILIGVHGSRWHVGQGRTHTYYR</sequence>
<feature type="transmembrane region" description="Helical" evidence="7">
    <location>
        <begin position="35"/>
        <end position="53"/>
    </location>
</feature>
<name>A0A9D4SZF8_RHISA</name>
<keyword evidence="3 7" id="KW-0812">Transmembrane</keyword>
<reference evidence="8" key="1">
    <citation type="journal article" date="2020" name="Cell">
        <title>Large-Scale Comparative Analyses of Tick Genomes Elucidate Their Genetic Diversity and Vector Capacities.</title>
        <authorList>
            <consortium name="Tick Genome and Microbiome Consortium (TIGMIC)"/>
            <person name="Jia N."/>
            <person name="Wang J."/>
            <person name="Shi W."/>
            <person name="Du L."/>
            <person name="Sun Y."/>
            <person name="Zhan W."/>
            <person name="Jiang J.F."/>
            <person name="Wang Q."/>
            <person name="Zhang B."/>
            <person name="Ji P."/>
            <person name="Bell-Sakyi L."/>
            <person name="Cui X.M."/>
            <person name="Yuan T.T."/>
            <person name="Jiang B.G."/>
            <person name="Yang W.F."/>
            <person name="Lam T.T."/>
            <person name="Chang Q.C."/>
            <person name="Ding S.J."/>
            <person name="Wang X.J."/>
            <person name="Zhu J.G."/>
            <person name="Ruan X.D."/>
            <person name="Zhao L."/>
            <person name="Wei J.T."/>
            <person name="Ye R.Z."/>
            <person name="Que T.C."/>
            <person name="Du C.H."/>
            <person name="Zhou Y.H."/>
            <person name="Cheng J.X."/>
            <person name="Dai P.F."/>
            <person name="Guo W.B."/>
            <person name="Han X.H."/>
            <person name="Huang E.J."/>
            <person name="Li L.F."/>
            <person name="Wei W."/>
            <person name="Gao Y.C."/>
            <person name="Liu J.Z."/>
            <person name="Shao H.Z."/>
            <person name="Wang X."/>
            <person name="Wang C.C."/>
            <person name="Yang T.C."/>
            <person name="Huo Q.B."/>
            <person name="Li W."/>
            <person name="Chen H.Y."/>
            <person name="Chen S.E."/>
            <person name="Zhou L.G."/>
            <person name="Ni X.B."/>
            <person name="Tian J.H."/>
            <person name="Sheng Y."/>
            <person name="Liu T."/>
            <person name="Pan Y.S."/>
            <person name="Xia L.Y."/>
            <person name="Li J."/>
            <person name="Zhao F."/>
            <person name="Cao W.C."/>
        </authorList>
    </citation>
    <scope>NUCLEOTIDE SEQUENCE</scope>
    <source>
        <strain evidence="8">Rsan-2018</strain>
    </source>
</reference>
<feature type="transmembrane region" description="Helical" evidence="7">
    <location>
        <begin position="60"/>
        <end position="80"/>
    </location>
</feature>
<comment type="subcellular location">
    <subcellularLocation>
        <location evidence="1">Membrane</location>
        <topology evidence="1">Multi-pass membrane protein</topology>
    </subcellularLocation>
</comment>
<keyword evidence="9" id="KW-1185">Reference proteome</keyword>
<keyword evidence="5 7" id="KW-0472">Membrane</keyword>
<organism evidence="8 9">
    <name type="scientific">Rhipicephalus sanguineus</name>
    <name type="common">Brown dog tick</name>
    <name type="synonym">Ixodes sanguineus</name>
    <dbReference type="NCBI Taxonomy" id="34632"/>
    <lineage>
        <taxon>Eukaryota</taxon>
        <taxon>Metazoa</taxon>
        <taxon>Ecdysozoa</taxon>
        <taxon>Arthropoda</taxon>
        <taxon>Chelicerata</taxon>
        <taxon>Arachnida</taxon>
        <taxon>Acari</taxon>
        <taxon>Parasitiformes</taxon>
        <taxon>Ixodida</taxon>
        <taxon>Ixodoidea</taxon>
        <taxon>Ixodidae</taxon>
        <taxon>Rhipicephalinae</taxon>
        <taxon>Rhipicephalus</taxon>
        <taxon>Rhipicephalus</taxon>
    </lineage>
</organism>
<dbReference type="GO" id="GO:0005789">
    <property type="term" value="C:endoplasmic reticulum membrane"/>
    <property type="evidence" value="ECO:0007669"/>
    <property type="project" value="InterPro"/>
</dbReference>
<evidence type="ECO:0000256" key="6">
    <source>
        <dbReference type="ARBA" id="ARBA00023180"/>
    </source>
</evidence>
<evidence type="ECO:0000256" key="7">
    <source>
        <dbReference type="SAM" id="Phobius"/>
    </source>
</evidence>
<dbReference type="Pfam" id="PF10204">
    <property type="entry name" value="DuoxA"/>
    <property type="match status" value="1"/>
</dbReference>
<keyword evidence="6" id="KW-0325">Glycoprotein</keyword>
<evidence type="ECO:0000256" key="2">
    <source>
        <dbReference type="ARBA" id="ARBA00009816"/>
    </source>
</evidence>
<evidence type="ECO:0000256" key="4">
    <source>
        <dbReference type="ARBA" id="ARBA00022989"/>
    </source>
</evidence>
<dbReference type="AlphaFoldDB" id="A0A9D4SZF8"/>
<keyword evidence="4 7" id="KW-1133">Transmembrane helix</keyword>
<evidence type="ECO:0000256" key="3">
    <source>
        <dbReference type="ARBA" id="ARBA00022692"/>
    </source>
</evidence>
<evidence type="ECO:0000256" key="5">
    <source>
        <dbReference type="ARBA" id="ARBA00023136"/>
    </source>
</evidence>
<dbReference type="PANTHER" id="PTHR31158:SF10">
    <property type="entry name" value="LD27791P"/>
    <property type="match status" value="1"/>
</dbReference>